<reference evidence="3" key="1">
    <citation type="submission" date="2015-01" db="EMBL/GenBank/DDBJ databases">
        <authorList>
            <person name="Durling Mikael"/>
        </authorList>
    </citation>
    <scope>NUCLEOTIDE SEQUENCE</scope>
</reference>
<protein>
    <recommendedName>
        <fullName evidence="2">Xylanolytic transcriptional activator regulatory domain-containing protein</fullName>
    </recommendedName>
</protein>
<dbReference type="GO" id="GO:0006351">
    <property type="term" value="P:DNA-templated transcription"/>
    <property type="evidence" value="ECO:0007669"/>
    <property type="project" value="InterPro"/>
</dbReference>
<dbReference type="GO" id="GO:0003677">
    <property type="term" value="F:DNA binding"/>
    <property type="evidence" value="ECO:0007669"/>
    <property type="project" value="InterPro"/>
</dbReference>
<evidence type="ECO:0000313" key="3">
    <source>
        <dbReference type="EMBL" id="CEO48797.1"/>
    </source>
</evidence>
<dbReference type="AlphaFoldDB" id="A0A0B7JZX1"/>
<dbReference type="CDD" id="cd12148">
    <property type="entry name" value="fungal_TF_MHR"/>
    <property type="match status" value="1"/>
</dbReference>
<organism evidence="3">
    <name type="scientific">Bionectria ochroleuca</name>
    <name type="common">Gliocladium roseum</name>
    <dbReference type="NCBI Taxonomy" id="29856"/>
    <lineage>
        <taxon>Eukaryota</taxon>
        <taxon>Fungi</taxon>
        <taxon>Dikarya</taxon>
        <taxon>Ascomycota</taxon>
        <taxon>Pezizomycotina</taxon>
        <taxon>Sordariomycetes</taxon>
        <taxon>Hypocreomycetidae</taxon>
        <taxon>Hypocreales</taxon>
        <taxon>Bionectriaceae</taxon>
        <taxon>Clonostachys</taxon>
    </lineage>
</organism>
<proteinExistence type="predicted"/>
<dbReference type="PANTHER" id="PTHR47256:SF1">
    <property type="entry name" value="ZN(II)2CYS6 TRANSCRIPTION FACTOR (EUROFUNG)"/>
    <property type="match status" value="1"/>
</dbReference>
<name>A0A0B7JZX1_BIOOC</name>
<evidence type="ECO:0000259" key="2">
    <source>
        <dbReference type="Pfam" id="PF04082"/>
    </source>
</evidence>
<dbReference type="PANTHER" id="PTHR47256">
    <property type="entry name" value="ZN(II)2CYS6 TRANSCRIPTION FACTOR (EUROFUNG)-RELATED"/>
    <property type="match status" value="1"/>
</dbReference>
<gene>
    <name evidence="3" type="ORF">BN869_000004854_1</name>
</gene>
<dbReference type="GO" id="GO:0008270">
    <property type="term" value="F:zinc ion binding"/>
    <property type="evidence" value="ECO:0007669"/>
    <property type="project" value="InterPro"/>
</dbReference>
<sequence length="510" mass="56777">MQGPPDLHDCPEEYVVPLPCVMCVPQGFQVDCIECNLKQQIASTSQTGFLTLPNQLPVDISTFQQPATTLSYYDPLLLSPAPTPPDVPAHSQAFPMVPVAMPGGSTLQSRVPWSRNVLPVAEPRIQDATVSLWTSVPIDTLLMSELLASYFQQGYLISIPFQKDLFLEDLVSDRYQPAGYEVKHCSPLLVNAILAMAANTYTSGPLIAKGFKLASLSESFLTQAMHIWESEVPGEPKLTTIQAAQILSLYHATAMRNDIASDILSRAVAMAAQLELFTASDDEWTATGKARKFTSWSLFSWQSTYCFYNFMPPFITEPPVTTLPDYASVSELTGEMFLGNSEIELTRPLYLGMTFRAVALLNVILNDINLTGSIRGTEYPKTSTLAKQQILTFCARLRFWFGALPNEIQSSKGEIIHHLRIHLAYSHVQFALLESWVQDGLPSLIEDKDTHSLYEWGIKAQMKRQQLVELFHVKHGEIGAGNFRWLHPFLLGSLPGGRKTIASTQPSEYR</sequence>
<feature type="domain" description="Xylanolytic transcriptional activator regulatory" evidence="2">
    <location>
        <begin position="162"/>
        <end position="308"/>
    </location>
</feature>
<accession>A0A0B7JZX1</accession>
<keyword evidence="1" id="KW-0539">Nucleus</keyword>
<dbReference type="InterPro" id="IPR007219">
    <property type="entry name" value="XnlR_reg_dom"/>
</dbReference>
<dbReference type="EMBL" id="CDPU01000012">
    <property type="protein sequence ID" value="CEO48797.1"/>
    <property type="molecule type" value="Genomic_DNA"/>
</dbReference>
<dbReference type="Pfam" id="PF04082">
    <property type="entry name" value="Fungal_trans"/>
    <property type="match status" value="1"/>
</dbReference>
<dbReference type="InterPro" id="IPR053187">
    <property type="entry name" value="Notoamide_regulator"/>
</dbReference>
<evidence type="ECO:0000256" key="1">
    <source>
        <dbReference type="ARBA" id="ARBA00023242"/>
    </source>
</evidence>